<dbReference type="Pfam" id="PF01841">
    <property type="entry name" value="Transglut_core"/>
    <property type="match status" value="1"/>
</dbReference>
<dbReference type="EMBL" id="JALPRK010000005">
    <property type="protein sequence ID" value="MCK8487172.1"/>
    <property type="molecule type" value="Genomic_DNA"/>
</dbReference>
<protein>
    <submittedName>
        <fullName evidence="2">Transglutaminase</fullName>
    </submittedName>
</protein>
<dbReference type="RefSeq" id="WP_248551376.1">
    <property type="nucleotide sequence ID" value="NZ_JALPRK010000005.1"/>
</dbReference>
<evidence type="ECO:0000313" key="3">
    <source>
        <dbReference type="Proteomes" id="UP001139534"/>
    </source>
</evidence>
<comment type="caution">
    <text evidence="2">The sequence shown here is derived from an EMBL/GenBank/DDBJ whole genome shotgun (WGS) entry which is preliminary data.</text>
</comment>
<dbReference type="PANTHER" id="PTHR46333:SF2">
    <property type="entry name" value="CYTOKINESIS PROTEIN 3"/>
    <property type="match status" value="1"/>
</dbReference>
<dbReference type="Proteomes" id="UP001139534">
    <property type="component" value="Unassembled WGS sequence"/>
</dbReference>
<dbReference type="PANTHER" id="PTHR46333">
    <property type="entry name" value="CYTOKINESIS PROTEIN 3"/>
    <property type="match status" value="1"/>
</dbReference>
<accession>A0A9X2BPS2</accession>
<dbReference type="InterPro" id="IPR052557">
    <property type="entry name" value="CAP/Cytokinesis_protein"/>
</dbReference>
<dbReference type="InterPro" id="IPR038765">
    <property type="entry name" value="Papain-like_cys_pep_sf"/>
</dbReference>
<reference evidence="2" key="1">
    <citation type="submission" date="2022-04" db="EMBL/GenBank/DDBJ databases">
        <authorList>
            <person name="Seo M.-J."/>
        </authorList>
    </citation>
    <scope>NUCLEOTIDE SEQUENCE</scope>
    <source>
        <strain evidence="2">MBLB2552</strain>
    </source>
</reference>
<gene>
    <name evidence="2" type="ORF">M0651_08325</name>
</gene>
<proteinExistence type="predicted"/>
<dbReference type="InterPro" id="IPR002931">
    <property type="entry name" value="Transglutaminase-like"/>
</dbReference>
<organism evidence="2 3">
    <name type="scientific">Paenibacillus mellifer</name>
    <dbReference type="NCBI Taxonomy" id="2937794"/>
    <lineage>
        <taxon>Bacteria</taxon>
        <taxon>Bacillati</taxon>
        <taxon>Bacillota</taxon>
        <taxon>Bacilli</taxon>
        <taxon>Bacillales</taxon>
        <taxon>Paenibacillaceae</taxon>
        <taxon>Paenibacillus</taxon>
    </lineage>
</organism>
<sequence>MGKKIGKLSKVWLITGVIGGILLGSEPLGWVAVPVHAAAEPATVTTSKQLQTKLAEGMEARSTTITLKYKGSTKNLEKQLKQAVNEALDADPYTKYIVDRYVYSWRGTSGSAKITLQVHYRETAQQTAYVRQRVKEILKQLIEPGMNTHQKIKAIHDYVVVNLKYDTDLQKYTAYEGLKTGEAVCQGYALLTYELLKEAGIENRLVEGTAGDQLHAWNLVRLDNRWYHLDTTWDDPVPDVPQRVNYTYYLRTDEQMRKDHIWVAAHYPLASVPYLTTLQKLIEAGGAKMETYLALKTSLGYDLYDADAAVSNAKGLTDRVKNGLKAGKGTVTVRYAGSDEQLLEDLAGLYDLGIRNIRYLMQPLEGTEDLRVEIHWE</sequence>
<name>A0A9X2BPS2_9BACL</name>
<dbReference type="Gene3D" id="3.10.620.30">
    <property type="match status" value="1"/>
</dbReference>
<feature type="domain" description="Transglutaminase-like" evidence="1">
    <location>
        <begin position="177"/>
        <end position="233"/>
    </location>
</feature>
<evidence type="ECO:0000259" key="1">
    <source>
        <dbReference type="SMART" id="SM00460"/>
    </source>
</evidence>
<keyword evidence="3" id="KW-1185">Reference proteome</keyword>
<dbReference type="SMART" id="SM00460">
    <property type="entry name" value="TGc"/>
    <property type="match status" value="1"/>
</dbReference>
<evidence type="ECO:0000313" key="2">
    <source>
        <dbReference type="EMBL" id="MCK8487172.1"/>
    </source>
</evidence>
<dbReference type="GO" id="GO:0005737">
    <property type="term" value="C:cytoplasm"/>
    <property type="evidence" value="ECO:0007669"/>
    <property type="project" value="TreeGrafter"/>
</dbReference>
<dbReference type="AlphaFoldDB" id="A0A9X2BPS2"/>
<dbReference type="SUPFAM" id="SSF54001">
    <property type="entry name" value="Cysteine proteinases"/>
    <property type="match status" value="1"/>
</dbReference>